<dbReference type="PANTHER" id="PTHR32378">
    <property type="entry name" value="GUANINE NUCLEOTIDE-BINDING PROTEIN SUBUNIT GAMMA 3"/>
    <property type="match status" value="1"/>
</dbReference>
<proteinExistence type="predicted"/>
<organism evidence="4 5">
    <name type="scientific">Cucurbita moschata</name>
    <name type="common">Winter crookneck squash</name>
    <name type="synonym">Cucurbita pepo var. moschata</name>
    <dbReference type="NCBI Taxonomy" id="3662"/>
    <lineage>
        <taxon>Eukaryota</taxon>
        <taxon>Viridiplantae</taxon>
        <taxon>Streptophyta</taxon>
        <taxon>Embryophyta</taxon>
        <taxon>Tracheophyta</taxon>
        <taxon>Spermatophyta</taxon>
        <taxon>Magnoliopsida</taxon>
        <taxon>eudicotyledons</taxon>
        <taxon>Gunneridae</taxon>
        <taxon>Pentapetalae</taxon>
        <taxon>rosids</taxon>
        <taxon>fabids</taxon>
        <taxon>Cucurbitales</taxon>
        <taxon>Cucurbitaceae</taxon>
        <taxon>Cucurbiteae</taxon>
        <taxon>Cucurbita</taxon>
    </lineage>
</organism>
<dbReference type="Pfam" id="PF00631">
    <property type="entry name" value="G-gamma"/>
    <property type="match status" value="1"/>
</dbReference>
<feature type="coiled-coil region" evidence="1">
    <location>
        <begin position="33"/>
        <end position="60"/>
    </location>
</feature>
<evidence type="ECO:0000313" key="4">
    <source>
        <dbReference type="Proteomes" id="UP000504609"/>
    </source>
</evidence>
<sequence>MATPTRPASSSSIPSLPPPYPKSPPQYPDLYGKRRQAAKVQMLEREIGFLEEELKSTEGLPPASRCCKEVADHVIANSDPLIPTYKKHRRRCQFWKWLCGFPCCKLSWICCCCYAGCSIHLEIPPCCNCNNPCKCLSCGSCKLPKWQCCSGCGQCGNCFTCPTLPRCSCCCPTLPGCSCCCPTVSCSQCCSGCSLPSCSCLECPCCECKCKCKCSLGKCPKIQPCCCFGSSSRGCCGCGCTGNCCCNPCHLCC</sequence>
<evidence type="ECO:0000256" key="2">
    <source>
        <dbReference type="SAM" id="MobiDB-lite"/>
    </source>
</evidence>
<feature type="region of interest" description="Disordered" evidence="2">
    <location>
        <begin position="1"/>
        <end position="30"/>
    </location>
</feature>
<dbReference type="AlphaFoldDB" id="A0A6J1G3W8"/>
<evidence type="ECO:0000259" key="3">
    <source>
        <dbReference type="SMART" id="SM01224"/>
    </source>
</evidence>
<evidence type="ECO:0000313" key="5">
    <source>
        <dbReference type="RefSeq" id="XP_022946450.1"/>
    </source>
</evidence>
<name>A0A6J1G3W8_CUCMO</name>
<feature type="domain" description="G protein gamma" evidence="3">
    <location>
        <begin position="36"/>
        <end position="106"/>
    </location>
</feature>
<feature type="compositionally biased region" description="Pro residues" evidence="2">
    <location>
        <begin position="15"/>
        <end position="27"/>
    </location>
</feature>
<dbReference type="KEGG" id="cmos:111450505"/>
<evidence type="ECO:0000256" key="1">
    <source>
        <dbReference type="SAM" id="Coils"/>
    </source>
</evidence>
<dbReference type="GeneID" id="111450505"/>
<feature type="compositionally biased region" description="Low complexity" evidence="2">
    <location>
        <begin position="1"/>
        <end position="14"/>
    </location>
</feature>
<dbReference type="PANTHER" id="PTHR32378:SF10">
    <property type="entry name" value="GUANINE NUCLEOTIDE-BINDING PROTEIN SUBUNIT GAMMA 3"/>
    <property type="match status" value="1"/>
</dbReference>
<dbReference type="Proteomes" id="UP000504609">
    <property type="component" value="Unplaced"/>
</dbReference>
<dbReference type="InterPro" id="IPR055305">
    <property type="entry name" value="GG3-like"/>
</dbReference>
<keyword evidence="4" id="KW-1185">Reference proteome</keyword>
<accession>A0A6J1G3W8</accession>
<protein>
    <submittedName>
        <fullName evidence="5">Guanine nucleotide-binding protein subunit gamma 3-like isoform X1</fullName>
    </submittedName>
</protein>
<reference evidence="5" key="1">
    <citation type="submission" date="2025-08" db="UniProtKB">
        <authorList>
            <consortium name="RefSeq"/>
        </authorList>
    </citation>
    <scope>IDENTIFICATION</scope>
    <source>
        <tissue evidence="5">Young leaves</tissue>
    </source>
</reference>
<dbReference type="SMART" id="SM01224">
    <property type="entry name" value="G_gamma"/>
    <property type="match status" value="1"/>
</dbReference>
<dbReference type="RefSeq" id="XP_022946450.1">
    <property type="nucleotide sequence ID" value="XM_023090682.1"/>
</dbReference>
<gene>
    <name evidence="5" type="primary">LOC111450505</name>
</gene>
<dbReference type="InterPro" id="IPR015898">
    <property type="entry name" value="G-protein_gamma-like_dom"/>
</dbReference>
<dbReference type="GO" id="GO:0007186">
    <property type="term" value="P:G protein-coupled receptor signaling pathway"/>
    <property type="evidence" value="ECO:0007669"/>
    <property type="project" value="InterPro"/>
</dbReference>
<keyword evidence="1" id="KW-0175">Coiled coil</keyword>